<evidence type="ECO:0000256" key="2">
    <source>
        <dbReference type="ARBA" id="ARBA00022729"/>
    </source>
</evidence>
<evidence type="ECO:0000313" key="6">
    <source>
        <dbReference type="Proteomes" id="UP000568158"/>
    </source>
</evidence>
<dbReference type="GO" id="GO:0005199">
    <property type="term" value="F:structural constituent of cell wall"/>
    <property type="evidence" value="ECO:0007669"/>
    <property type="project" value="InterPro"/>
</dbReference>
<reference evidence="5" key="3">
    <citation type="journal article" name="BMC Genomics">
        <title>New genome assemblies reveal patterns of domestication and adaptation across Brettanomyces (Dekkera) species.</title>
        <authorList>
            <person name="Roach M.J."/>
            <person name="Borneman A.R."/>
        </authorList>
    </citation>
    <scope>NUCLEOTIDE SEQUENCE</scope>
    <source>
        <strain evidence="5">UCD 2041</strain>
    </source>
</reference>
<reference evidence="5" key="2">
    <citation type="submission" date="2020-10" db="EMBL/GenBank/DDBJ databases">
        <authorList>
            <person name="Palmer J.M."/>
        </authorList>
    </citation>
    <scope>NUCLEOTIDE SEQUENCE</scope>
    <source>
        <strain evidence="5">UCD 2041</strain>
    </source>
</reference>
<dbReference type="AlphaFoldDB" id="A0A8H6EZ32"/>
<feature type="signal peptide" evidence="3">
    <location>
        <begin position="1"/>
        <end position="18"/>
    </location>
</feature>
<dbReference type="Proteomes" id="UP000568158">
    <property type="component" value="Unassembled WGS sequence"/>
</dbReference>
<dbReference type="KEGG" id="bbrx:BRETT_003790"/>
<dbReference type="Proteomes" id="UP000663131">
    <property type="component" value="Chromosome 6"/>
</dbReference>
<protein>
    <submittedName>
        <fullName evidence="4">Uncharacterized protein</fullName>
    </submittedName>
</protein>
<evidence type="ECO:0000256" key="3">
    <source>
        <dbReference type="SAM" id="SignalP"/>
    </source>
</evidence>
<feature type="chain" id="PRO_5041188090" evidence="3">
    <location>
        <begin position="19"/>
        <end position="99"/>
    </location>
</feature>
<reference evidence="4 6" key="1">
    <citation type="journal article" date="2020" name="Appl. Microbiol. Biotechnol.">
        <title>Targeted gene deletion in Brettanomyces bruxellensis with an expression-free CRISPR-Cas9 system.</title>
        <authorList>
            <person name="Varela C."/>
            <person name="Bartel C."/>
            <person name="Onetto C."/>
            <person name="Borneman A."/>
        </authorList>
    </citation>
    <scope>NUCLEOTIDE SEQUENCE [LARGE SCALE GENOMIC DNA]</scope>
    <source>
        <strain evidence="4 6">AWRI1613</strain>
    </source>
</reference>
<comment type="subcellular location">
    <subcellularLocation>
        <location evidence="1">Cell envelope</location>
    </subcellularLocation>
</comment>
<evidence type="ECO:0000256" key="1">
    <source>
        <dbReference type="ARBA" id="ARBA00004196"/>
    </source>
</evidence>
<dbReference type="PROSITE" id="PS50256">
    <property type="entry name" value="PIR_REPEAT_2"/>
    <property type="match status" value="1"/>
</dbReference>
<dbReference type="EMBL" id="JABCYN010000009">
    <property type="protein sequence ID" value="KAF6015728.1"/>
    <property type="molecule type" value="Genomic_DNA"/>
</dbReference>
<organism evidence="4 6">
    <name type="scientific">Dekkera bruxellensis</name>
    <name type="common">Brettanomyces custersii</name>
    <dbReference type="NCBI Taxonomy" id="5007"/>
    <lineage>
        <taxon>Eukaryota</taxon>
        <taxon>Fungi</taxon>
        <taxon>Dikarya</taxon>
        <taxon>Ascomycota</taxon>
        <taxon>Saccharomycotina</taxon>
        <taxon>Pichiomycetes</taxon>
        <taxon>Pichiales</taxon>
        <taxon>Pichiaceae</taxon>
        <taxon>Brettanomyces</taxon>
    </lineage>
</organism>
<proteinExistence type="predicted"/>
<evidence type="ECO:0000313" key="4">
    <source>
        <dbReference type="EMBL" id="KAF6015728.1"/>
    </source>
</evidence>
<dbReference type="InterPro" id="IPR000420">
    <property type="entry name" value="Yeast_PIR_rpt"/>
</dbReference>
<accession>A0A8H6EZ32</accession>
<evidence type="ECO:0000313" key="5">
    <source>
        <dbReference type="EMBL" id="QOU19639.1"/>
    </source>
</evidence>
<name>A0A8H6EZ32_DEKBR</name>
<gene>
    <name evidence="5" type="ORF">BRETT_003790</name>
    <name evidence="4" type="ORF">HII12_000890</name>
</gene>
<dbReference type="EMBL" id="CP063134">
    <property type="protein sequence ID" value="QOU19639.1"/>
    <property type="molecule type" value="Genomic_DNA"/>
</dbReference>
<sequence length="99" mass="9301">MQFSSVIVASALASAALAADVVSQIGDGQIQATASASTTAAAAATTTAVTDTLTTTYCPETASAAAAANSTVATFEGAAAKADAFVGAGLLGAAVVALF</sequence>
<dbReference type="Pfam" id="PF00399">
    <property type="entry name" value="PIR"/>
    <property type="match status" value="1"/>
</dbReference>
<dbReference type="GeneID" id="64575713"/>
<dbReference type="PROSITE" id="PS00929">
    <property type="entry name" value="PIR_REPEAT_1"/>
    <property type="match status" value="1"/>
</dbReference>
<dbReference type="RefSeq" id="XP_041136132.1">
    <property type="nucleotide sequence ID" value="XM_041282293.1"/>
</dbReference>
<keyword evidence="2 3" id="KW-0732">Signal</keyword>